<evidence type="ECO:0000313" key="2">
    <source>
        <dbReference type="Proteomes" id="UP000829398"/>
    </source>
</evidence>
<keyword evidence="2" id="KW-1185">Reference proteome</keyword>
<name>A0ACB8N216_CITSI</name>
<dbReference type="Proteomes" id="UP000829398">
    <property type="component" value="Chromosome 2"/>
</dbReference>
<organism evidence="1 2">
    <name type="scientific">Citrus sinensis</name>
    <name type="common">Sweet orange</name>
    <name type="synonym">Citrus aurantium var. sinensis</name>
    <dbReference type="NCBI Taxonomy" id="2711"/>
    <lineage>
        <taxon>Eukaryota</taxon>
        <taxon>Viridiplantae</taxon>
        <taxon>Streptophyta</taxon>
        <taxon>Embryophyta</taxon>
        <taxon>Tracheophyta</taxon>
        <taxon>Spermatophyta</taxon>
        <taxon>Magnoliopsida</taxon>
        <taxon>eudicotyledons</taxon>
        <taxon>Gunneridae</taxon>
        <taxon>Pentapetalae</taxon>
        <taxon>rosids</taxon>
        <taxon>malvids</taxon>
        <taxon>Sapindales</taxon>
        <taxon>Rutaceae</taxon>
        <taxon>Aurantioideae</taxon>
        <taxon>Citrus</taxon>
    </lineage>
</organism>
<comment type="caution">
    <text evidence="1">The sequence shown here is derived from an EMBL/GenBank/DDBJ whole genome shotgun (WGS) entry which is preliminary data.</text>
</comment>
<evidence type="ECO:0000313" key="1">
    <source>
        <dbReference type="EMBL" id="KAH9791887.1"/>
    </source>
</evidence>
<gene>
    <name evidence="1" type="ORF">KPL71_003903</name>
</gene>
<sequence length="417" mass="47266">MNQILGWKHQRKRQNSVEPFKDFTLGNYCICLSAQSTLDYQDYDSKPNFGSRYGSKSSKHSRREYENSTSELEAEEAKESFNEETSAVISEPFHGFLTIGTLGMEPISSEPATPTFAISGENIIDEKTEVTEYDLKLINDQLEKFLEAEAEEEENIETSGRNSYVSIVTLCDNPMEGANSEDYGKMMVCPLQGYLFGSSIEFPETIIEVKKEKASLMELFHRRETTDKSSMDKYSKVEMPARQKHKSVKNLIKKMFKKFRASSKSPTPSDSDTAFVSTKKKLHKVIQMFHRKIHPEKSIAEKELKSRTNKIKSSPYEGVHTDGGLDNDNKSSPPGCESKDQIEYHKIEKMLSQYGLRGSTSSGNREHWIKTDADLIQAFKSISILIKMYEIWKITELPGVGAVAEELREMLSSSGSL</sequence>
<accession>A0ACB8N216</accession>
<protein>
    <submittedName>
        <fullName evidence="1">Protein LAZY 1</fullName>
    </submittedName>
</protein>
<dbReference type="EMBL" id="CM039171">
    <property type="protein sequence ID" value="KAH9791887.1"/>
    <property type="molecule type" value="Genomic_DNA"/>
</dbReference>
<reference evidence="2" key="1">
    <citation type="journal article" date="2023" name="Hortic. Res.">
        <title>A chromosome-level phased genome enabling allele-level studies in sweet orange: a case study on citrus Huanglongbing tolerance.</title>
        <authorList>
            <person name="Wu B."/>
            <person name="Yu Q."/>
            <person name="Deng Z."/>
            <person name="Duan Y."/>
            <person name="Luo F."/>
            <person name="Gmitter F. Jr."/>
        </authorList>
    </citation>
    <scope>NUCLEOTIDE SEQUENCE [LARGE SCALE GENOMIC DNA]</scope>
    <source>
        <strain evidence="2">cv. Valencia</strain>
    </source>
</reference>
<proteinExistence type="predicted"/>